<dbReference type="GO" id="GO:0016747">
    <property type="term" value="F:acyltransferase activity, transferring groups other than amino-acyl groups"/>
    <property type="evidence" value="ECO:0007669"/>
    <property type="project" value="InterPro"/>
</dbReference>
<keyword evidence="2" id="KW-0012">Acyltransferase</keyword>
<dbReference type="NCBIfam" id="NF007853">
    <property type="entry name" value="PRK10562.1"/>
    <property type="match status" value="1"/>
</dbReference>
<gene>
    <name evidence="4" type="ORF">NCTC9617_03936</name>
</gene>
<reference evidence="4 5" key="1">
    <citation type="submission" date="2018-06" db="EMBL/GenBank/DDBJ databases">
        <authorList>
            <consortium name="Pathogen Informatics"/>
            <person name="Doyle S."/>
        </authorList>
    </citation>
    <scope>NUCLEOTIDE SEQUENCE [LARGE SCALE GENOMIC DNA]</scope>
    <source>
        <strain evidence="4 5">NCTC9617</strain>
    </source>
</reference>
<keyword evidence="1 4" id="KW-0808">Transferase</keyword>
<dbReference type="PROSITE" id="PS51186">
    <property type="entry name" value="GNAT"/>
    <property type="match status" value="1"/>
</dbReference>
<protein>
    <submittedName>
        <fullName evidence="4">Acetyltransferase</fullName>
    </submittedName>
</protein>
<evidence type="ECO:0000259" key="3">
    <source>
        <dbReference type="PROSITE" id="PS51186"/>
    </source>
</evidence>
<dbReference type="PANTHER" id="PTHR43800">
    <property type="entry name" value="PEPTIDYL-LYSINE N-ACETYLTRANSFERASE YJAB"/>
    <property type="match status" value="1"/>
</dbReference>
<dbReference type="InterPro" id="IPR000182">
    <property type="entry name" value="GNAT_dom"/>
</dbReference>
<evidence type="ECO:0000313" key="5">
    <source>
        <dbReference type="Proteomes" id="UP000255167"/>
    </source>
</evidence>
<evidence type="ECO:0000256" key="2">
    <source>
        <dbReference type="ARBA" id="ARBA00023315"/>
    </source>
</evidence>
<proteinExistence type="predicted"/>
<dbReference type="Proteomes" id="UP000255167">
    <property type="component" value="Unassembled WGS sequence"/>
</dbReference>
<dbReference type="InterPro" id="IPR016181">
    <property type="entry name" value="Acyl_CoA_acyltransferase"/>
</dbReference>
<name>A0A378FS71_KLEPN</name>
<organism evidence="4 5">
    <name type="scientific">Klebsiella pneumoniae</name>
    <dbReference type="NCBI Taxonomy" id="573"/>
    <lineage>
        <taxon>Bacteria</taxon>
        <taxon>Pseudomonadati</taxon>
        <taxon>Pseudomonadota</taxon>
        <taxon>Gammaproteobacteria</taxon>
        <taxon>Enterobacterales</taxon>
        <taxon>Enterobacteriaceae</taxon>
        <taxon>Klebsiella/Raoultella group</taxon>
        <taxon>Klebsiella</taxon>
        <taxon>Klebsiella pneumoniae complex</taxon>
    </lineage>
</organism>
<sequence>MIRKWDTEDTAPLLALWLDSTIHAHPFISESYWRDSVAVVRDVYLPAASTWVWEQDGELKGFVSVLDSRFVGALFVAPGATRQGIGRALLDEVKRHYAWLSLEVYQKSVSTMRRASGLKTAHGRTILSTRRGLCVGRRIKCRKRQRRAGIFLQPRQGGVPGTAVAQPGCRNIFG</sequence>
<evidence type="ECO:0000256" key="1">
    <source>
        <dbReference type="ARBA" id="ARBA00022679"/>
    </source>
</evidence>
<dbReference type="Pfam" id="PF13673">
    <property type="entry name" value="Acetyltransf_10"/>
    <property type="match status" value="1"/>
</dbReference>
<dbReference type="CDD" id="cd04301">
    <property type="entry name" value="NAT_SF"/>
    <property type="match status" value="1"/>
</dbReference>
<accession>A0A378FS71</accession>
<feature type="domain" description="N-acetyltransferase" evidence="3">
    <location>
        <begin position="1"/>
        <end position="148"/>
    </location>
</feature>
<dbReference type="SUPFAM" id="SSF55729">
    <property type="entry name" value="Acyl-CoA N-acyltransferases (Nat)"/>
    <property type="match status" value="1"/>
</dbReference>
<dbReference type="Gene3D" id="3.40.630.30">
    <property type="match status" value="1"/>
</dbReference>
<dbReference type="AlphaFoldDB" id="A0A378FS71"/>
<dbReference type="PANTHER" id="PTHR43800:SF1">
    <property type="entry name" value="PEPTIDYL-LYSINE N-ACETYLTRANSFERASE YJAB"/>
    <property type="match status" value="1"/>
</dbReference>
<evidence type="ECO:0000313" key="4">
    <source>
        <dbReference type="EMBL" id="STW47385.1"/>
    </source>
</evidence>
<dbReference type="EMBL" id="UGNC01000005">
    <property type="protein sequence ID" value="STW47385.1"/>
    <property type="molecule type" value="Genomic_DNA"/>
</dbReference>